<feature type="domain" description="Aminopeptidase N-like N-terminal" evidence="16">
    <location>
        <begin position="82"/>
        <end position="194"/>
    </location>
</feature>
<evidence type="ECO:0000256" key="6">
    <source>
        <dbReference type="ARBA" id="ARBA00022438"/>
    </source>
</evidence>
<dbReference type="Gene3D" id="1.10.390.10">
    <property type="entry name" value="Neutral Protease Domain 2"/>
    <property type="match status" value="1"/>
</dbReference>
<keyword evidence="10" id="KW-0862">Zinc</keyword>
<dbReference type="InterPro" id="IPR037144">
    <property type="entry name" value="Peptidase_M1_pepN_C_sf"/>
</dbReference>
<dbReference type="Proteomes" id="UP001209854">
    <property type="component" value="Unassembled WGS sequence"/>
</dbReference>
<accession>A0ABT3MVM9</accession>
<evidence type="ECO:0000256" key="1">
    <source>
        <dbReference type="ARBA" id="ARBA00000098"/>
    </source>
</evidence>
<name>A0ABT3MVM9_9GAMM</name>
<dbReference type="GO" id="GO:0016285">
    <property type="term" value="F:alanyl aminopeptidase activity"/>
    <property type="evidence" value="ECO:0007669"/>
    <property type="project" value="UniProtKB-EC"/>
</dbReference>
<dbReference type="Gene3D" id="2.60.40.1840">
    <property type="match status" value="1"/>
</dbReference>
<sequence>MKDAQPSTIYLKDYQAPDYWIDTTHLTFDLHEDHTLVTAVLQMRLNEDANRGEALPALTLHGEELDLVSLHRDGEELEKDQYQLVKGSLTLPVEQPRFQLQIVTRIRPQENTSLEGLYKSNGMFCTQCEAEGFRKITYYLDRPDVMSVFTTKVIASQARYPVLLANGNAIDRGELDNDRHYVTWEDPFKKPSYLFALVAGDLEYVEDHFTTMNGREVTLRLFTESHNIHKCDHAMVSLKKSMKWDEEVYGREYDLDIFMIVAVDHFNMGAMENKGLNIFNSSCVLASPETATDATYQKIEAIVAHEYFHNWSGNRVTCRDWFQLSLKEGFTVFRDAEFSADMNSRGVKRIQDAAVLRTAQFAEDAGPMAHPIRPESFIEISNFYTLTVYEKGCEVVRMIHTLLGADQFRKGTDLYFDRHDGEAATCEDFVKAMEDASGVDLTQFRNWYSQSGTPVITVTDRYEAETGDYHLTIAQSCPATPGQEHKKPFHIPLGLALLDEQGQLLPLNAEGGNSEGNREQVLSIKQSEETFVFKGCKSKPLPSLLRNFSAPVRVRYDYSKDDLVFLMKHDTDSFNRWDACQRLGVMAIEQLVEQFDEQAEQAVDSQLVDAFGALIADPKLEHAVKAEMLCLPTEASLAEQAEEIKPLAIVAARKKVKQAIAETHSAALLALYNELHNELNHGDYRPEASDIAKRTLKNVCLGYLAAVDDAGYLQRSAEQYNAASSMTDRRAALGCIVNARHRDEHLVEQMLTDFYDRYKDDANVMDDWFAVQSSSAELGTVEKVKALMQHDSFDSTSPNKLRALIGGFTRNMTHFHTTGGAGYEFLADRVIELDKQNPQVASRVMMPLTRWKKFEPVASGLMKKALQRIKAVHDLSTDVYEVVNKSL</sequence>
<feature type="domain" description="Peptidase M1 alanyl aminopeptidase C-terminal" evidence="15">
    <location>
        <begin position="561"/>
        <end position="887"/>
    </location>
</feature>
<dbReference type="PANTHER" id="PTHR46322:SF1">
    <property type="entry name" value="PUROMYCIN-SENSITIVE AMINOPEPTIDASE"/>
    <property type="match status" value="1"/>
</dbReference>
<dbReference type="Gene3D" id="1.25.50.10">
    <property type="entry name" value="Peptidase M1, alanyl aminopeptidase, C-terminal domain"/>
    <property type="match status" value="1"/>
</dbReference>
<evidence type="ECO:0000256" key="11">
    <source>
        <dbReference type="ARBA" id="ARBA00023049"/>
    </source>
</evidence>
<dbReference type="RefSeq" id="WP_262568662.1">
    <property type="nucleotide sequence ID" value="NZ_JAPFCC010000001.1"/>
</dbReference>
<evidence type="ECO:0000256" key="10">
    <source>
        <dbReference type="ARBA" id="ARBA00022833"/>
    </source>
</evidence>
<evidence type="ECO:0000259" key="16">
    <source>
        <dbReference type="Pfam" id="PF17900"/>
    </source>
</evidence>
<comment type="catalytic activity">
    <reaction evidence="1">
        <text>Release of an N-terminal amino acid, Xaa-|-Yaa- from a peptide, amide or arylamide. Xaa is preferably Ala, but may be most amino acids including Pro (slow action). When a terminal hydrophobic residue is followed by a prolyl residue, the two may be released as an intact Xaa-Pro dipeptide.</text>
        <dbReference type="EC" id="3.4.11.2"/>
    </reaction>
</comment>
<feature type="domain" description="Peptidase M1 membrane alanine aminopeptidase" evidence="13">
    <location>
        <begin position="235"/>
        <end position="446"/>
    </location>
</feature>
<dbReference type="PRINTS" id="PR00756">
    <property type="entry name" value="ALADIPTASE"/>
</dbReference>
<dbReference type="Pfam" id="PF11940">
    <property type="entry name" value="DUF3458"/>
    <property type="match status" value="1"/>
</dbReference>
<comment type="caution">
    <text evidence="17">The sequence shown here is derived from an EMBL/GenBank/DDBJ whole genome shotgun (WGS) entry which is preliminary data.</text>
</comment>
<dbReference type="InterPro" id="IPR027268">
    <property type="entry name" value="Peptidase_M4/M1_CTD_sf"/>
</dbReference>
<dbReference type="InterPro" id="IPR014782">
    <property type="entry name" value="Peptidase_M1_dom"/>
</dbReference>
<evidence type="ECO:0000256" key="4">
    <source>
        <dbReference type="ARBA" id="ARBA00012564"/>
    </source>
</evidence>
<comment type="cofactor">
    <cofactor evidence="2">
        <name>Zn(2+)</name>
        <dbReference type="ChEBI" id="CHEBI:29105"/>
    </cofactor>
</comment>
<proteinExistence type="inferred from homology"/>
<evidence type="ECO:0000256" key="8">
    <source>
        <dbReference type="ARBA" id="ARBA00022723"/>
    </source>
</evidence>
<keyword evidence="7" id="KW-0645">Protease</keyword>
<dbReference type="SUPFAM" id="SSF63737">
    <property type="entry name" value="Leukotriene A4 hydrolase N-terminal domain"/>
    <property type="match status" value="1"/>
</dbReference>
<dbReference type="Pfam" id="PF01433">
    <property type="entry name" value="Peptidase_M1"/>
    <property type="match status" value="1"/>
</dbReference>
<organism evidence="17 18">
    <name type="scientific">Endozoicomonas gorgoniicola</name>
    <dbReference type="NCBI Taxonomy" id="1234144"/>
    <lineage>
        <taxon>Bacteria</taxon>
        <taxon>Pseudomonadati</taxon>
        <taxon>Pseudomonadota</taxon>
        <taxon>Gammaproteobacteria</taxon>
        <taxon>Oceanospirillales</taxon>
        <taxon>Endozoicomonadaceae</taxon>
        <taxon>Endozoicomonas</taxon>
    </lineage>
</organism>
<evidence type="ECO:0000256" key="3">
    <source>
        <dbReference type="ARBA" id="ARBA00010136"/>
    </source>
</evidence>
<evidence type="ECO:0000259" key="14">
    <source>
        <dbReference type="Pfam" id="PF11940"/>
    </source>
</evidence>
<dbReference type="Pfam" id="PF17900">
    <property type="entry name" value="Peptidase_M1_N"/>
    <property type="match status" value="1"/>
</dbReference>
<dbReference type="PANTHER" id="PTHR46322">
    <property type="entry name" value="PUROMYCIN-SENSITIVE AMINOPEPTIDASE"/>
    <property type="match status" value="1"/>
</dbReference>
<keyword evidence="9 17" id="KW-0378">Hydrolase</keyword>
<dbReference type="CDD" id="cd09600">
    <property type="entry name" value="M1_APN"/>
    <property type="match status" value="1"/>
</dbReference>
<feature type="domain" description="Peptidase M1 alanyl aminopeptidase Ig-like fold" evidence="14">
    <location>
        <begin position="452"/>
        <end position="557"/>
    </location>
</feature>
<protein>
    <recommendedName>
        <fullName evidence="5 12">Aminopeptidase N</fullName>
        <ecNumber evidence="4 12">3.4.11.2</ecNumber>
    </recommendedName>
</protein>
<dbReference type="InterPro" id="IPR001930">
    <property type="entry name" value="Peptidase_M1"/>
</dbReference>
<keyword evidence="6 17" id="KW-0031">Aminopeptidase</keyword>
<evidence type="ECO:0000313" key="18">
    <source>
        <dbReference type="Proteomes" id="UP001209854"/>
    </source>
</evidence>
<evidence type="ECO:0000256" key="9">
    <source>
        <dbReference type="ARBA" id="ARBA00022801"/>
    </source>
</evidence>
<evidence type="ECO:0000259" key="15">
    <source>
        <dbReference type="Pfam" id="PF17432"/>
    </source>
</evidence>
<evidence type="ECO:0000259" key="13">
    <source>
        <dbReference type="Pfam" id="PF01433"/>
    </source>
</evidence>
<evidence type="ECO:0000313" key="17">
    <source>
        <dbReference type="EMBL" id="MCW7553446.1"/>
    </source>
</evidence>
<evidence type="ECO:0000256" key="2">
    <source>
        <dbReference type="ARBA" id="ARBA00001947"/>
    </source>
</evidence>
<dbReference type="InterPro" id="IPR024601">
    <property type="entry name" value="Peptidase_M1_pepN_C"/>
</dbReference>
<keyword evidence="11" id="KW-0482">Metalloprotease</keyword>
<evidence type="ECO:0000256" key="5">
    <source>
        <dbReference type="ARBA" id="ARBA00015611"/>
    </source>
</evidence>
<dbReference type="InterPro" id="IPR035414">
    <property type="entry name" value="Peptidase_M1_pepN_Ig-like"/>
</dbReference>
<dbReference type="NCBIfam" id="TIGR02414">
    <property type="entry name" value="pepN_proteo"/>
    <property type="match status" value="1"/>
</dbReference>
<keyword evidence="8" id="KW-0479">Metal-binding</keyword>
<evidence type="ECO:0000256" key="12">
    <source>
        <dbReference type="NCBIfam" id="TIGR02414"/>
    </source>
</evidence>
<dbReference type="EC" id="3.4.11.2" evidence="4 12"/>
<evidence type="ECO:0000256" key="7">
    <source>
        <dbReference type="ARBA" id="ARBA00022670"/>
    </source>
</evidence>
<dbReference type="InterPro" id="IPR012779">
    <property type="entry name" value="Peptidase_M1_pepN"/>
</dbReference>
<dbReference type="SUPFAM" id="SSF55486">
    <property type="entry name" value="Metalloproteases ('zincins'), catalytic domain"/>
    <property type="match status" value="1"/>
</dbReference>
<dbReference type="InterPro" id="IPR038438">
    <property type="entry name" value="PepN_Ig-like_sf"/>
</dbReference>
<dbReference type="Gene3D" id="2.60.40.1730">
    <property type="entry name" value="tricorn interacting facor f3 domain"/>
    <property type="match status" value="1"/>
</dbReference>
<gene>
    <name evidence="17" type="primary">pepN</name>
    <name evidence="17" type="ORF">NX722_12530</name>
</gene>
<dbReference type="EMBL" id="JAPFCC010000001">
    <property type="protein sequence ID" value="MCW7553446.1"/>
    <property type="molecule type" value="Genomic_DNA"/>
</dbReference>
<dbReference type="Gene3D" id="3.30.2010.30">
    <property type="match status" value="1"/>
</dbReference>
<reference evidence="17 18" key="1">
    <citation type="submission" date="2022-10" db="EMBL/GenBank/DDBJ databases">
        <title>High-quality genome sequences of two octocoral-associated bacteria, Endozoicomonas euniceicola EF212 and Endozoicomonas gorgoniicola PS125.</title>
        <authorList>
            <person name="Chiou Y.-J."/>
            <person name="Chen Y.-H."/>
        </authorList>
    </citation>
    <scope>NUCLEOTIDE SEQUENCE [LARGE SCALE GENOMIC DNA]</scope>
    <source>
        <strain evidence="17 18">PS125</strain>
    </source>
</reference>
<comment type="similarity">
    <text evidence="3">Belongs to the peptidase M1 family.</text>
</comment>
<dbReference type="Pfam" id="PF17432">
    <property type="entry name" value="DUF3458_C"/>
    <property type="match status" value="1"/>
</dbReference>
<keyword evidence="18" id="KW-1185">Reference proteome</keyword>
<dbReference type="InterPro" id="IPR042097">
    <property type="entry name" value="Aminopeptidase_N-like_N_sf"/>
</dbReference>
<dbReference type="InterPro" id="IPR045357">
    <property type="entry name" value="Aminopeptidase_N-like_N"/>
</dbReference>